<keyword evidence="3" id="KW-1185">Reference proteome</keyword>
<dbReference type="Proteomes" id="UP001215598">
    <property type="component" value="Unassembled WGS sequence"/>
</dbReference>
<accession>A0AAD7IHN3</accession>
<sequence length="397" mass="43153">MKKGDDWGWGRRAIRRTRTRTLPGRSIRTESGKGTSGRGSVRRNERKPARRRGGNAGRRGRTTRFRMRTEGKNPFAALHAAGNGYPPQQQQQVYAPPAHGQRPARKLYGSRSNASDYYATTTTSSANSFVGRGSLPERQRIPTQRGPALAIIAAFAGAALHGVPQSGRRAWDWDAVGVVWGDVALEPRCERRATSTFTPYAECDRERKRERGREGARFTAREAEGDACEVGVVCECVNVGYSGTGTTPFTAVRVRSTPAQQSYEYVPPQSTVVQYPPQSAAQIAAVSASSNTSGSQHHQQQQHGEMTHLPAPVSSFAVRPCIPALASPAFSFDDEPARVAVRAPARGDAAAAAFVLCFLFDRPLLLRSHPPCVIRIDGGFLGEVLFTRGRTDPLGLK</sequence>
<comment type="caution">
    <text evidence="2">The sequence shown here is derived from an EMBL/GenBank/DDBJ whole genome shotgun (WGS) entry which is preliminary data.</text>
</comment>
<protein>
    <submittedName>
        <fullName evidence="2">Uncharacterized protein</fullName>
    </submittedName>
</protein>
<evidence type="ECO:0000313" key="2">
    <source>
        <dbReference type="EMBL" id="KAJ7742080.1"/>
    </source>
</evidence>
<name>A0AAD7IHN3_9AGAR</name>
<proteinExistence type="predicted"/>
<feature type="region of interest" description="Disordered" evidence="1">
    <location>
        <begin position="1"/>
        <end position="68"/>
    </location>
</feature>
<evidence type="ECO:0000313" key="3">
    <source>
        <dbReference type="Proteomes" id="UP001215598"/>
    </source>
</evidence>
<feature type="region of interest" description="Disordered" evidence="1">
    <location>
        <begin position="80"/>
        <end position="106"/>
    </location>
</feature>
<evidence type="ECO:0000256" key="1">
    <source>
        <dbReference type="SAM" id="MobiDB-lite"/>
    </source>
</evidence>
<feature type="compositionally biased region" description="Low complexity" evidence="1">
    <location>
        <begin position="284"/>
        <end position="303"/>
    </location>
</feature>
<dbReference type="EMBL" id="JARKIB010000096">
    <property type="protein sequence ID" value="KAJ7742080.1"/>
    <property type="molecule type" value="Genomic_DNA"/>
</dbReference>
<feature type="compositionally biased region" description="Low complexity" evidence="1">
    <location>
        <begin position="80"/>
        <end position="98"/>
    </location>
</feature>
<feature type="region of interest" description="Disordered" evidence="1">
    <location>
        <begin position="284"/>
        <end position="305"/>
    </location>
</feature>
<feature type="compositionally biased region" description="Basic residues" evidence="1">
    <location>
        <begin position="48"/>
        <end position="66"/>
    </location>
</feature>
<gene>
    <name evidence="2" type="ORF">B0H16DRAFT_1861505</name>
</gene>
<reference evidence="2" key="1">
    <citation type="submission" date="2023-03" db="EMBL/GenBank/DDBJ databases">
        <title>Massive genome expansion in bonnet fungi (Mycena s.s.) driven by repeated elements and novel gene families across ecological guilds.</title>
        <authorList>
            <consortium name="Lawrence Berkeley National Laboratory"/>
            <person name="Harder C.B."/>
            <person name="Miyauchi S."/>
            <person name="Viragh M."/>
            <person name="Kuo A."/>
            <person name="Thoen E."/>
            <person name="Andreopoulos B."/>
            <person name="Lu D."/>
            <person name="Skrede I."/>
            <person name="Drula E."/>
            <person name="Henrissat B."/>
            <person name="Morin E."/>
            <person name="Kohler A."/>
            <person name="Barry K."/>
            <person name="LaButti K."/>
            <person name="Morin E."/>
            <person name="Salamov A."/>
            <person name="Lipzen A."/>
            <person name="Mereny Z."/>
            <person name="Hegedus B."/>
            <person name="Baldrian P."/>
            <person name="Stursova M."/>
            <person name="Weitz H."/>
            <person name="Taylor A."/>
            <person name="Grigoriev I.V."/>
            <person name="Nagy L.G."/>
            <person name="Martin F."/>
            <person name="Kauserud H."/>
        </authorList>
    </citation>
    <scope>NUCLEOTIDE SEQUENCE</scope>
    <source>
        <strain evidence="2">CBHHK182m</strain>
    </source>
</reference>
<dbReference type="AlphaFoldDB" id="A0AAD7IHN3"/>
<organism evidence="2 3">
    <name type="scientific">Mycena metata</name>
    <dbReference type="NCBI Taxonomy" id="1033252"/>
    <lineage>
        <taxon>Eukaryota</taxon>
        <taxon>Fungi</taxon>
        <taxon>Dikarya</taxon>
        <taxon>Basidiomycota</taxon>
        <taxon>Agaricomycotina</taxon>
        <taxon>Agaricomycetes</taxon>
        <taxon>Agaricomycetidae</taxon>
        <taxon>Agaricales</taxon>
        <taxon>Marasmiineae</taxon>
        <taxon>Mycenaceae</taxon>
        <taxon>Mycena</taxon>
    </lineage>
</organism>